<gene>
    <name evidence="1" type="ORF">KUF71_010302</name>
</gene>
<sequence>MRMRGRQWDRTGEREGWRGSVANLSTNKRHLNLMFDLSVSTARWPVLKEIKWFLNVTCYSFAKDFAYFSRAEAVVRMSHDIERLRKTSLNQVIVV</sequence>
<organism evidence="1 2">
    <name type="scientific">Frankliniella fusca</name>
    <dbReference type="NCBI Taxonomy" id="407009"/>
    <lineage>
        <taxon>Eukaryota</taxon>
        <taxon>Metazoa</taxon>
        <taxon>Ecdysozoa</taxon>
        <taxon>Arthropoda</taxon>
        <taxon>Hexapoda</taxon>
        <taxon>Insecta</taxon>
        <taxon>Pterygota</taxon>
        <taxon>Neoptera</taxon>
        <taxon>Paraneoptera</taxon>
        <taxon>Thysanoptera</taxon>
        <taxon>Terebrantia</taxon>
        <taxon>Thripoidea</taxon>
        <taxon>Thripidae</taxon>
        <taxon>Frankliniella</taxon>
    </lineage>
</organism>
<keyword evidence="1" id="KW-0675">Receptor</keyword>
<dbReference type="Proteomes" id="UP001219518">
    <property type="component" value="Unassembled WGS sequence"/>
</dbReference>
<comment type="caution">
    <text evidence="1">The sequence shown here is derived from an EMBL/GenBank/DDBJ whole genome shotgun (WGS) entry which is preliminary data.</text>
</comment>
<accession>A0AAE1HGY4</accession>
<dbReference type="AlphaFoldDB" id="A0AAE1HGY4"/>
<keyword evidence="2" id="KW-1185">Reference proteome</keyword>
<evidence type="ECO:0000313" key="1">
    <source>
        <dbReference type="EMBL" id="KAK3921087.1"/>
    </source>
</evidence>
<proteinExistence type="predicted"/>
<evidence type="ECO:0000313" key="2">
    <source>
        <dbReference type="Proteomes" id="UP001219518"/>
    </source>
</evidence>
<dbReference type="EMBL" id="JAHWGI010001032">
    <property type="protein sequence ID" value="KAK3921087.1"/>
    <property type="molecule type" value="Genomic_DNA"/>
</dbReference>
<reference evidence="1" key="2">
    <citation type="journal article" date="2023" name="BMC Genomics">
        <title>Pest status, molecular evolution, and epigenetic factors derived from the genome assembly of Frankliniella fusca, a thysanopteran phytovirus vector.</title>
        <authorList>
            <person name="Catto M.A."/>
            <person name="Labadie P.E."/>
            <person name="Jacobson A.L."/>
            <person name="Kennedy G.G."/>
            <person name="Srinivasan R."/>
            <person name="Hunt B.G."/>
        </authorList>
    </citation>
    <scope>NUCLEOTIDE SEQUENCE</scope>
    <source>
        <strain evidence="1">PL_HMW_Pooled</strain>
    </source>
</reference>
<name>A0AAE1HGY4_9NEOP</name>
<reference evidence="1" key="1">
    <citation type="submission" date="2021-07" db="EMBL/GenBank/DDBJ databases">
        <authorList>
            <person name="Catto M.A."/>
            <person name="Jacobson A."/>
            <person name="Kennedy G."/>
            <person name="Labadie P."/>
            <person name="Hunt B.G."/>
            <person name="Srinivasan R."/>
        </authorList>
    </citation>
    <scope>NUCLEOTIDE SEQUENCE</scope>
    <source>
        <strain evidence="1">PL_HMW_Pooled</strain>
        <tissue evidence="1">Head</tissue>
    </source>
</reference>
<protein>
    <submittedName>
        <fullName evidence="1">Neuronal acetylcholine receptor subunit alpha-5</fullName>
    </submittedName>
</protein>